<dbReference type="PANTHER" id="PTHR14969:SF62">
    <property type="entry name" value="DECAPRENYLPHOSPHORYL-5-PHOSPHORIBOSE PHOSPHATASE RV3807C-RELATED"/>
    <property type="match status" value="1"/>
</dbReference>
<evidence type="ECO:0000313" key="9">
    <source>
        <dbReference type="EMBL" id="BDZ37423.1"/>
    </source>
</evidence>
<reference evidence="10" key="1">
    <citation type="journal article" date="2014" name="Int. J. Syst. Evol. Microbiol.">
        <title>Complete genome of a new Firmicutes species belonging to the dominant human colonic microbiota ('Ruminococcus bicirculans') reveals two chromosomes and a selective capacity to utilize plant glucans.</title>
        <authorList>
            <consortium name="NISC Comparative Sequencing Program"/>
            <person name="Wegmann U."/>
            <person name="Louis P."/>
            <person name="Goesmann A."/>
            <person name="Henrissat B."/>
            <person name="Duncan S.H."/>
            <person name="Flint H.J."/>
        </authorList>
    </citation>
    <scope>NUCLEOTIDE SEQUENCE</scope>
    <source>
        <strain evidence="10">NBRC 106310</strain>
    </source>
</reference>
<keyword evidence="6 7" id="KW-0472">Membrane</keyword>
<accession>A0ABM8FYF3</accession>
<evidence type="ECO:0000313" key="10">
    <source>
        <dbReference type="EMBL" id="BDZ40687.1"/>
    </source>
</evidence>
<dbReference type="Proteomes" id="UP001321543">
    <property type="component" value="Chromosome"/>
</dbReference>
<feature type="transmembrane region" description="Helical" evidence="7">
    <location>
        <begin position="51"/>
        <end position="76"/>
    </location>
</feature>
<reference evidence="11" key="2">
    <citation type="journal article" date="2019" name="Int. J. Syst. Evol. Microbiol.">
        <title>The Global Catalogue of Microorganisms (GCM) 10K type strain sequencing project: providing services to taxonomists for standard genome sequencing and annotation.</title>
        <authorList>
            <consortium name="The Broad Institute Genomics Platform"/>
            <consortium name="The Broad Institute Genome Sequencing Center for Infectious Disease"/>
            <person name="Wu L."/>
            <person name="Ma J."/>
        </authorList>
    </citation>
    <scope>NUCLEOTIDE SEQUENCE [LARGE SCALE GENOMIC DNA]</scope>
    <source>
        <strain evidence="11">NBRC 106310</strain>
    </source>
</reference>
<keyword evidence="2" id="KW-1003">Cell membrane</keyword>
<gene>
    <name evidence="9" type="ORF">GCM10025863_00370</name>
    <name evidence="10" type="ORF">GCM10025863_33010</name>
</gene>
<evidence type="ECO:0000256" key="4">
    <source>
        <dbReference type="ARBA" id="ARBA00022801"/>
    </source>
</evidence>
<dbReference type="InterPro" id="IPR016181">
    <property type="entry name" value="Acyl_CoA_acyltransferase"/>
</dbReference>
<evidence type="ECO:0000256" key="1">
    <source>
        <dbReference type="ARBA" id="ARBA00004651"/>
    </source>
</evidence>
<feature type="transmembrane region" description="Helical" evidence="7">
    <location>
        <begin position="173"/>
        <end position="193"/>
    </location>
</feature>
<name>A0ABM8FYF3_9MICO</name>
<dbReference type="SUPFAM" id="SSF48317">
    <property type="entry name" value="Acid phosphatase/Vanadium-dependent haloperoxidase"/>
    <property type="match status" value="1"/>
</dbReference>
<feature type="domain" description="N-acetyltransferase" evidence="8">
    <location>
        <begin position="286"/>
        <end position="421"/>
    </location>
</feature>
<evidence type="ECO:0000256" key="7">
    <source>
        <dbReference type="SAM" id="Phobius"/>
    </source>
</evidence>
<dbReference type="CDD" id="cd04301">
    <property type="entry name" value="NAT_SF"/>
    <property type="match status" value="1"/>
</dbReference>
<keyword evidence="11" id="KW-1185">Reference proteome</keyword>
<dbReference type="EMBL" id="AP027728">
    <property type="protein sequence ID" value="BDZ37423.1"/>
    <property type="molecule type" value="Genomic_DNA"/>
</dbReference>
<dbReference type="InterPro" id="IPR036938">
    <property type="entry name" value="PAP2/HPO_sf"/>
</dbReference>
<keyword evidence="3 7" id="KW-0812">Transmembrane</keyword>
<evidence type="ECO:0000259" key="8">
    <source>
        <dbReference type="PROSITE" id="PS51186"/>
    </source>
</evidence>
<dbReference type="SUPFAM" id="SSF55729">
    <property type="entry name" value="Acyl-CoA N-acyltransferases (Nat)"/>
    <property type="match status" value="1"/>
</dbReference>
<dbReference type="EMBL" id="AP027728">
    <property type="protein sequence ID" value="BDZ40687.1"/>
    <property type="molecule type" value="Genomic_DNA"/>
</dbReference>
<dbReference type="PANTHER" id="PTHR14969">
    <property type="entry name" value="SPHINGOSINE-1-PHOSPHATE PHOSPHOHYDROLASE"/>
    <property type="match status" value="1"/>
</dbReference>
<evidence type="ECO:0000256" key="3">
    <source>
        <dbReference type="ARBA" id="ARBA00022692"/>
    </source>
</evidence>
<dbReference type="CDD" id="cd03392">
    <property type="entry name" value="PAP2_like_2"/>
    <property type="match status" value="1"/>
</dbReference>
<keyword evidence="4" id="KW-0378">Hydrolase</keyword>
<evidence type="ECO:0000256" key="2">
    <source>
        <dbReference type="ARBA" id="ARBA00022475"/>
    </source>
</evidence>
<evidence type="ECO:0000256" key="6">
    <source>
        <dbReference type="ARBA" id="ARBA00023136"/>
    </source>
</evidence>
<dbReference type="InterPro" id="IPR000326">
    <property type="entry name" value="PAP2/HPO"/>
</dbReference>
<dbReference type="Gene3D" id="1.20.144.10">
    <property type="entry name" value="Phosphatidic acid phosphatase type 2/haloperoxidase"/>
    <property type="match status" value="1"/>
</dbReference>
<proteinExistence type="predicted"/>
<reference evidence="10" key="3">
    <citation type="submission" date="2023-02" db="EMBL/GenBank/DDBJ databases">
        <authorList>
            <person name="Sun Q."/>
            <person name="Mori K."/>
        </authorList>
    </citation>
    <scope>NUCLEOTIDE SEQUENCE</scope>
    <source>
        <strain evidence="10">NBRC 106310</strain>
    </source>
</reference>
<dbReference type="InterPro" id="IPR000182">
    <property type="entry name" value="GNAT_dom"/>
</dbReference>
<sequence>MLICGGALLAAALVLGWGVVLLPGGVANTVDQGWHDLMVGIRQPWMLETSYALNVIGGGWVATVVVPVLLLGTLVAMRRPRDAVYAAATLLVSVGFVQLLKELFGRARPDDLLVASDFGSFPSGHTANAATVALVVFLVFPRRWVGAAGVVWTVAMALSRTILSVHWLTDTVAGMLIGGAASLIVAAALGRWVRLGRAGQGATSLGWAGSAAAAPAWKESPVSSIRPYRPSDRDALYEVCVRTADAGGDATGLFDDDRLWGDIFAVPYAQRHPDLTWVVESADGRTIGYIVSTDDTETFETWFRDEWWPGVAARYPLSGEPEPTRQDGMIGYASGRGPGRERHAAEYPAHLHIDLLPETQGQGLGRRLIETLFAELRSRGVPGLHLGMNPANAGAGAFYERIGMYRLESGPETTMYGIRFD</sequence>
<protein>
    <recommendedName>
        <fullName evidence="8">N-acetyltransferase domain-containing protein</fullName>
    </recommendedName>
</protein>
<dbReference type="Pfam" id="PF01569">
    <property type="entry name" value="PAP2"/>
    <property type="match status" value="1"/>
</dbReference>
<feature type="transmembrane region" description="Helical" evidence="7">
    <location>
        <begin position="83"/>
        <end position="100"/>
    </location>
</feature>
<dbReference type="SMART" id="SM00014">
    <property type="entry name" value="acidPPc"/>
    <property type="match status" value="1"/>
</dbReference>
<evidence type="ECO:0000256" key="5">
    <source>
        <dbReference type="ARBA" id="ARBA00022989"/>
    </source>
</evidence>
<dbReference type="PROSITE" id="PS51186">
    <property type="entry name" value="GNAT"/>
    <property type="match status" value="1"/>
</dbReference>
<organism evidence="10 11">
    <name type="scientific">Microbacterium suwonense</name>
    <dbReference type="NCBI Taxonomy" id="683047"/>
    <lineage>
        <taxon>Bacteria</taxon>
        <taxon>Bacillati</taxon>
        <taxon>Actinomycetota</taxon>
        <taxon>Actinomycetes</taxon>
        <taxon>Micrococcales</taxon>
        <taxon>Microbacteriaceae</taxon>
        <taxon>Microbacterium</taxon>
    </lineage>
</organism>
<keyword evidence="5 7" id="KW-1133">Transmembrane helix</keyword>
<feature type="transmembrane region" description="Helical" evidence="7">
    <location>
        <begin position="147"/>
        <end position="167"/>
    </location>
</feature>
<evidence type="ECO:0000313" key="11">
    <source>
        <dbReference type="Proteomes" id="UP001321543"/>
    </source>
</evidence>
<feature type="transmembrane region" description="Helical" evidence="7">
    <location>
        <begin position="120"/>
        <end position="140"/>
    </location>
</feature>
<dbReference type="Gene3D" id="3.40.630.30">
    <property type="match status" value="1"/>
</dbReference>
<dbReference type="Pfam" id="PF00583">
    <property type="entry name" value="Acetyltransf_1"/>
    <property type="match status" value="1"/>
</dbReference>
<comment type="subcellular location">
    <subcellularLocation>
        <location evidence="1">Cell membrane</location>
        <topology evidence="1">Multi-pass membrane protein</topology>
    </subcellularLocation>
</comment>